<dbReference type="SUPFAM" id="SSF52540">
    <property type="entry name" value="P-loop containing nucleoside triphosphate hydrolases"/>
    <property type="match status" value="1"/>
</dbReference>
<dbReference type="GO" id="GO:0004176">
    <property type="term" value="F:ATP-dependent peptidase activity"/>
    <property type="evidence" value="ECO:0007669"/>
    <property type="project" value="InterPro"/>
</dbReference>
<evidence type="ECO:0000313" key="9">
    <source>
        <dbReference type="EMBL" id="HIU91359.1"/>
    </source>
</evidence>
<dbReference type="Pfam" id="PF00004">
    <property type="entry name" value="AAA"/>
    <property type="match status" value="1"/>
</dbReference>
<dbReference type="GO" id="GO:0006508">
    <property type="term" value="P:proteolysis"/>
    <property type="evidence" value="ECO:0007669"/>
    <property type="project" value="UniProtKB-KW"/>
</dbReference>
<evidence type="ECO:0000313" key="10">
    <source>
        <dbReference type="Proteomes" id="UP000886852"/>
    </source>
</evidence>
<evidence type="ECO:0000256" key="2">
    <source>
        <dbReference type="ARBA" id="ARBA00010044"/>
    </source>
</evidence>
<reference evidence="9" key="1">
    <citation type="submission" date="2020-10" db="EMBL/GenBank/DDBJ databases">
        <authorList>
            <person name="Gilroy R."/>
        </authorList>
    </citation>
    <scope>NUCLEOTIDE SEQUENCE</scope>
    <source>
        <strain evidence="9">ChiHjej12B11-7776</strain>
    </source>
</reference>
<proteinExistence type="inferred from homology"/>
<comment type="caution">
    <text evidence="9">The sequence shown here is derived from an EMBL/GenBank/DDBJ whole genome shotgun (WGS) entry which is preliminary data.</text>
</comment>
<dbReference type="GO" id="GO:0005524">
    <property type="term" value="F:ATP binding"/>
    <property type="evidence" value="ECO:0007669"/>
    <property type="project" value="InterPro"/>
</dbReference>
<feature type="domain" description="AAA+ ATPase" evidence="8">
    <location>
        <begin position="45"/>
        <end position="177"/>
    </location>
</feature>
<dbReference type="InterPro" id="IPR000642">
    <property type="entry name" value="Peptidase_M41"/>
</dbReference>
<keyword evidence="4" id="KW-0479">Metal-binding</keyword>
<accession>A0A9D1SQF2</accession>
<dbReference type="GO" id="GO:0046872">
    <property type="term" value="F:metal ion binding"/>
    <property type="evidence" value="ECO:0007669"/>
    <property type="project" value="UniProtKB-KW"/>
</dbReference>
<dbReference type="InterPro" id="IPR037219">
    <property type="entry name" value="Peptidase_M41-like"/>
</dbReference>
<sequence length="430" mass="48137">MTNIKKGNKETINAIFGYDKEKKELMQLRKCLLNVDKYRESGVHIPRGLLIYGAPGVGKTVMANAIADESINVVEVRAADCSNDDTAQFIQDSFQTAVNNTPCIVLLDELDKIAGSSMNFYMQDSDVLMRVLLQELDSIKENSGVLIVATCNNMENLNPALVRAGRFDRMLQIGMPKEKDRKLILQNYLDKIKVRREVDCDELARITSGFSGAQLECIANESGIVAMDKDEPIITYDDIRKVINRLEFDSSESDEQQDKWKVAVHEAGHAIVALTLCPDCLYGASIISQGNAEGHVQVIYPEKQSDSLKQAENYVTMLLAGRVAEMELLHESFLGSRSDIRRAYDKVYSLLDSGMYGYQYMTRRSDTPYGRSLTQTPADKTTNKLASILQTLEERAVKIVREKASLLEKIAKALQSKLVLSRDELLRIAS</sequence>
<dbReference type="PANTHER" id="PTHR23076:SF97">
    <property type="entry name" value="ATP-DEPENDENT ZINC METALLOPROTEASE YME1L1"/>
    <property type="match status" value="1"/>
</dbReference>
<dbReference type="Pfam" id="PF17862">
    <property type="entry name" value="AAA_lid_3"/>
    <property type="match status" value="1"/>
</dbReference>
<dbReference type="PANTHER" id="PTHR23076">
    <property type="entry name" value="METALLOPROTEASE M41 FTSH"/>
    <property type="match status" value="1"/>
</dbReference>
<evidence type="ECO:0000256" key="7">
    <source>
        <dbReference type="ARBA" id="ARBA00023049"/>
    </source>
</evidence>
<evidence type="ECO:0000256" key="4">
    <source>
        <dbReference type="ARBA" id="ARBA00022723"/>
    </source>
</evidence>
<evidence type="ECO:0000256" key="1">
    <source>
        <dbReference type="ARBA" id="ARBA00001947"/>
    </source>
</evidence>
<comment type="cofactor">
    <cofactor evidence="1">
        <name>Zn(2+)</name>
        <dbReference type="ChEBI" id="CHEBI:29105"/>
    </cofactor>
</comment>
<evidence type="ECO:0000259" key="8">
    <source>
        <dbReference type="SMART" id="SM00382"/>
    </source>
</evidence>
<evidence type="ECO:0000256" key="3">
    <source>
        <dbReference type="ARBA" id="ARBA00022670"/>
    </source>
</evidence>
<protein>
    <submittedName>
        <fullName evidence="9">AAA family ATPase</fullName>
    </submittedName>
</protein>
<organism evidence="9 10">
    <name type="scientific">Candidatus Fimimonas merdipullorum</name>
    <dbReference type="NCBI Taxonomy" id="2840822"/>
    <lineage>
        <taxon>Bacteria</taxon>
        <taxon>Pseudomonadati</taxon>
        <taxon>Myxococcota</taxon>
        <taxon>Myxococcia</taxon>
        <taxon>Myxococcales</taxon>
        <taxon>Cystobacterineae</taxon>
        <taxon>Myxococcaceae</taxon>
        <taxon>Myxococcaceae incertae sedis</taxon>
        <taxon>Candidatus Fimimonas</taxon>
    </lineage>
</organism>
<dbReference type="InterPro" id="IPR027417">
    <property type="entry name" value="P-loop_NTPase"/>
</dbReference>
<dbReference type="Gene3D" id="1.20.58.760">
    <property type="entry name" value="Peptidase M41"/>
    <property type="match status" value="1"/>
</dbReference>
<keyword evidence="7" id="KW-0482">Metalloprotease</keyword>
<dbReference type="InterPro" id="IPR003959">
    <property type="entry name" value="ATPase_AAA_core"/>
</dbReference>
<dbReference type="Proteomes" id="UP000886852">
    <property type="component" value="Unassembled WGS sequence"/>
</dbReference>
<dbReference type="SMART" id="SM00382">
    <property type="entry name" value="AAA"/>
    <property type="match status" value="1"/>
</dbReference>
<keyword evidence="5" id="KW-0378">Hydrolase</keyword>
<name>A0A9D1SQF2_9BACT</name>
<dbReference type="Pfam" id="PF01434">
    <property type="entry name" value="Peptidase_M41"/>
    <property type="match status" value="1"/>
</dbReference>
<evidence type="ECO:0000256" key="5">
    <source>
        <dbReference type="ARBA" id="ARBA00022801"/>
    </source>
</evidence>
<dbReference type="EMBL" id="DVOC01000088">
    <property type="protein sequence ID" value="HIU91359.1"/>
    <property type="molecule type" value="Genomic_DNA"/>
</dbReference>
<keyword evidence="3" id="KW-0645">Protease</keyword>
<keyword evidence="6" id="KW-0862">Zinc</keyword>
<dbReference type="AlphaFoldDB" id="A0A9D1SQF2"/>
<dbReference type="GO" id="GO:0016887">
    <property type="term" value="F:ATP hydrolysis activity"/>
    <property type="evidence" value="ECO:0007669"/>
    <property type="project" value="InterPro"/>
</dbReference>
<dbReference type="SUPFAM" id="SSF140990">
    <property type="entry name" value="FtsH protease domain-like"/>
    <property type="match status" value="1"/>
</dbReference>
<reference evidence="9" key="2">
    <citation type="journal article" date="2021" name="PeerJ">
        <title>Extensive microbial diversity within the chicken gut microbiome revealed by metagenomics and culture.</title>
        <authorList>
            <person name="Gilroy R."/>
            <person name="Ravi A."/>
            <person name="Getino M."/>
            <person name="Pursley I."/>
            <person name="Horton D.L."/>
            <person name="Alikhan N.F."/>
            <person name="Baker D."/>
            <person name="Gharbi K."/>
            <person name="Hall N."/>
            <person name="Watson M."/>
            <person name="Adriaenssens E.M."/>
            <person name="Foster-Nyarko E."/>
            <person name="Jarju S."/>
            <person name="Secka A."/>
            <person name="Antonio M."/>
            <person name="Oren A."/>
            <person name="Chaudhuri R.R."/>
            <person name="La Ragione R."/>
            <person name="Hildebrand F."/>
            <person name="Pallen M.J."/>
        </authorList>
    </citation>
    <scope>NUCLEOTIDE SEQUENCE</scope>
    <source>
        <strain evidence="9">ChiHjej12B11-7776</strain>
    </source>
</reference>
<dbReference type="InterPro" id="IPR003593">
    <property type="entry name" value="AAA+_ATPase"/>
</dbReference>
<dbReference type="Gene3D" id="3.40.50.300">
    <property type="entry name" value="P-loop containing nucleotide triphosphate hydrolases"/>
    <property type="match status" value="1"/>
</dbReference>
<dbReference type="InterPro" id="IPR041569">
    <property type="entry name" value="AAA_lid_3"/>
</dbReference>
<gene>
    <name evidence="9" type="ORF">IAC72_05055</name>
</gene>
<comment type="similarity">
    <text evidence="2">In the C-terminal section; belongs to the peptidase M41 family.</text>
</comment>
<dbReference type="Gene3D" id="1.10.8.60">
    <property type="match status" value="1"/>
</dbReference>
<dbReference type="GO" id="GO:0004222">
    <property type="term" value="F:metalloendopeptidase activity"/>
    <property type="evidence" value="ECO:0007669"/>
    <property type="project" value="InterPro"/>
</dbReference>
<evidence type="ECO:0000256" key="6">
    <source>
        <dbReference type="ARBA" id="ARBA00022833"/>
    </source>
</evidence>